<dbReference type="InterPro" id="IPR036390">
    <property type="entry name" value="WH_DNA-bd_sf"/>
</dbReference>
<dbReference type="InterPro" id="IPR036388">
    <property type="entry name" value="WH-like_DNA-bd_sf"/>
</dbReference>
<dbReference type="Gene3D" id="3.30.450.40">
    <property type="match status" value="1"/>
</dbReference>
<name>A0ABZ0RNS2_9BACT</name>
<keyword evidence="7" id="KW-1185">Reference proteome</keyword>
<keyword evidence="3" id="KW-0804">Transcription</keyword>
<dbReference type="PROSITE" id="PS51077">
    <property type="entry name" value="HTH_ICLR"/>
    <property type="match status" value="1"/>
</dbReference>
<feature type="domain" description="IclR-ED" evidence="5">
    <location>
        <begin position="58"/>
        <end position="258"/>
    </location>
</feature>
<accession>A0ABZ0RNS2</accession>
<dbReference type="InterPro" id="IPR005471">
    <property type="entry name" value="Tscrpt_reg_IclR_N"/>
</dbReference>
<feature type="domain" description="HTH iclR-type" evidence="4">
    <location>
        <begin position="8"/>
        <end position="69"/>
    </location>
</feature>
<dbReference type="Pfam" id="PF09339">
    <property type="entry name" value="HTH_IclR"/>
    <property type="match status" value="1"/>
</dbReference>
<dbReference type="InterPro" id="IPR014757">
    <property type="entry name" value="Tscrpt_reg_IclR_C"/>
</dbReference>
<dbReference type="SUPFAM" id="SSF55781">
    <property type="entry name" value="GAF domain-like"/>
    <property type="match status" value="1"/>
</dbReference>
<evidence type="ECO:0000256" key="2">
    <source>
        <dbReference type="ARBA" id="ARBA00023125"/>
    </source>
</evidence>
<dbReference type="PANTHER" id="PTHR30136">
    <property type="entry name" value="HELIX-TURN-HELIX TRANSCRIPTIONAL REGULATOR, ICLR FAMILY"/>
    <property type="match status" value="1"/>
</dbReference>
<evidence type="ECO:0000313" key="7">
    <source>
        <dbReference type="Proteomes" id="UP001324993"/>
    </source>
</evidence>
<evidence type="ECO:0000313" key="6">
    <source>
        <dbReference type="EMBL" id="WPJ97757.1"/>
    </source>
</evidence>
<dbReference type="InterPro" id="IPR029016">
    <property type="entry name" value="GAF-like_dom_sf"/>
</dbReference>
<dbReference type="EMBL" id="CP138858">
    <property type="protein sequence ID" value="WPJ97757.1"/>
    <property type="molecule type" value="Genomic_DNA"/>
</dbReference>
<sequence length="259" mass="28943">MPPIVRKQTPLTQGIAAVRLMVDAGHSLGVTNIAKALEMPKSSVHRLLQSLCEIGFVQQLPTGNYTLSPDIFEFVHEIALHYGKNLKLDAHIRKAASQHNCSVYISMLGKRDTYTICAAGEEGNTTRLGLHTPAYSSSVGKVLISYMDPSQWLNYAPQVDQPEQSLQPAQTTPYTILDPNVFLTELKQVSEQRVAWNIRESDSDYASIAMALREPFIQLPRLAVALVFPYEDFKNRDRKELAAQLAKIVKEMECELGSR</sequence>
<organism evidence="6 7">
    <name type="scientific">Coraliomargarita algicola</name>
    <dbReference type="NCBI Taxonomy" id="3092156"/>
    <lineage>
        <taxon>Bacteria</taxon>
        <taxon>Pseudomonadati</taxon>
        <taxon>Verrucomicrobiota</taxon>
        <taxon>Opitutia</taxon>
        <taxon>Puniceicoccales</taxon>
        <taxon>Coraliomargaritaceae</taxon>
        <taxon>Coraliomargarita</taxon>
    </lineage>
</organism>
<dbReference type="PANTHER" id="PTHR30136:SF35">
    <property type="entry name" value="HTH-TYPE TRANSCRIPTIONAL REGULATOR RV1719"/>
    <property type="match status" value="1"/>
</dbReference>
<dbReference type="RefSeq" id="WP_319834584.1">
    <property type="nucleotide sequence ID" value="NZ_CP138858.1"/>
</dbReference>
<reference evidence="6 7" key="1">
    <citation type="submission" date="2023-11" db="EMBL/GenBank/DDBJ databases">
        <title>Coraliomargarita sp. nov., isolated from marine algae.</title>
        <authorList>
            <person name="Lee J.K."/>
            <person name="Baek J.H."/>
            <person name="Kim J.M."/>
            <person name="Choi D.G."/>
            <person name="Jeon C.O."/>
        </authorList>
    </citation>
    <scope>NUCLEOTIDE SEQUENCE [LARGE SCALE GENOMIC DNA]</scope>
    <source>
        <strain evidence="6 7">J2-16</strain>
    </source>
</reference>
<evidence type="ECO:0000259" key="5">
    <source>
        <dbReference type="PROSITE" id="PS51078"/>
    </source>
</evidence>
<dbReference type="InterPro" id="IPR050707">
    <property type="entry name" value="HTH_MetabolicPath_Reg"/>
</dbReference>
<evidence type="ECO:0000259" key="4">
    <source>
        <dbReference type="PROSITE" id="PS51077"/>
    </source>
</evidence>
<keyword evidence="1" id="KW-0805">Transcription regulation</keyword>
<keyword evidence="2" id="KW-0238">DNA-binding</keyword>
<evidence type="ECO:0000256" key="1">
    <source>
        <dbReference type="ARBA" id="ARBA00023015"/>
    </source>
</evidence>
<protein>
    <submittedName>
        <fullName evidence="6">IclR family transcriptional regulator C-terminal domain-containing protein</fullName>
    </submittedName>
</protein>
<gene>
    <name evidence="6" type="ORF">SH580_08540</name>
</gene>
<dbReference type="SUPFAM" id="SSF46785">
    <property type="entry name" value="Winged helix' DNA-binding domain"/>
    <property type="match status" value="1"/>
</dbReference>
<dbReference type="Gene3D" id="1.10.10.10">
    <property type="entry name" value="Winged helix-like DNA-binding domain superfamily/Winged helix DNA-binding domain"/>
    <property type="match status" value="1"/>
</dbReference>
<dbReference type="Pfam" id="PF01614">
    <property type="entry name" value="IclR_C"/>
    <property type="match status" value="1"/>
</dbReference>
<proteinExistence type="predicted"/>
<dbReference type="PROSITE" id="PS51078">
    <property type="entry name" value="ICLR_ED"/>
    <property type="match status" value="1"/>
</dbReference>
<dbReference type="Proteomes" id="UP001324993">
    <property type="component" value="Chromosome"/>
</dbReference>
<evidence type="ECO:0000256" key="3">
    <source>
        <dbReference type="ARBA" id="ARBA00023163"/>
    </source>
</evidence>